<dbReference type="InterPro" id="IPR040170">
    <property type="entry name" value="Cytosol_ACT"/>
</dbReference>
<dbReference type="PANTHER" id="PTHR11049">
    <property type="entry name" value="ACYL COENZYME A THIOESTER HYDROLASE"/>
    <property type="match status" value="1"/>
</dbReference>
<keyword evidence="5" id="KW-1185">Reference proteome</keyword>
<feature type="active site" evidence="2">
    <location>
        <position position="14"/>
    </location>
</feature>
<dbReference type="CDD" id="cd03442">
    <property type="entry name" value="BFIT_BACH"/>
    <property type="match status" value="2"/>
</dbReference>
<dbReference type="Pfam" id="PF03061">
    <property type="entry name" value="4HBT"/>
    <property type="match status" value="2"/>
</dbReference>
<dbReference type="PROSITE" id="PS51770">
    <property type="entry name" value="HOTDOG_ACOT"/>
    <property type="match status" value="2"/>
</dbReference>
<dbReference type="GO" id="GO:0009062">
    <property type="term" value="P:fatty acid catabolic process"/>
    <property type="evidence" value="ECO:0007669"/>
    <property type="project" value="TreeGrafter"/>
</dbReference>
<dbReference type="InterPro" id="IPR029069">
    <property type="entry name" value="HotDog_dom_sf"/>
</dbReference>
<dbReference type="GO" id="GO:0005829">
    <property type="term" value="C:cytosol"/>
    <property type="evidence" value="ECO:0007669"/>
    <property type="project" value="TreeGrafter"/>
</dbReference>
<dbReference type="InParanoid" id="A0A2R5GHD9"/>
<proteinExistence type="predicted"/>
<evidence type="ECO:0000256" key="1">
    <source>
        <dbReference type="ARBA" id="ARBA00022801"/>
    </source>
</evidence>
<reference evidence="4 5" key="1">
    <citation type="submission" date="2017-12" db="EMBL/GenBank/DDBJ databases">
        <title>Sequencing, de novo assembly and annotation of complete genome of a new Thraustochytrid species, strain FCC1311.</title>
        <authorList>
            <person name="Sedici K."/>
            <person name="Godart F."/>
            <person name="Aiese Cigliano R."/>
            <person name="Sanseverino W."/>
            <person name="Barakat M."/>
            <person name="Ortet P."/>
            <person name="Marechal E."/>
            <person name="Cagnac O."/>
            <person name="Amato A."/>
        </authorList>
    </citation>
    <scope>NUCLEOTIDE SEQUENCE [LARGE SCALE GENOMIC DNA]</scope>
</reference>
<dbReference type="AlphaFoldDB" id="A0A2R5GHD9"/>
<dbReference type="Gene3D" id="3.10.129.10">
    <property type="entry name" value="Hotdog Thioesterase"/>
    <property type="match status" value="2"/>
</dbReference>
<feature type="domain" description="HotDog ACOT-type" evidence="3">
    <location>
        <begin position="171"/>
        <end position="284"/>
    </location>
</feature>
<sequence>MATFNRLMNIDEANPAGNVHGGQLLRFMSDDAGYVAALRHLNKDAKGKFNAALGTVSKTAFHAPVHVGDLVTARAEVLSASAHSLVVHVDLWAESLMTGHRRLTNSTDAIYVALDANEASGLKVSSDRIPHVEHVDHEKEQHGQEVYREHLLARQDEKQSAAELKRRFKEEQWTASLGHVLLPTDCAPTNRTAKGGRIIKLMDEVGAVAAWRHSRTNCVTASIETLRFRKPLHLGDLVSLRARPTYASSKSLEVEIIVETASPITGESHIAAHAFFVFVALDENGTAIKLPPLDSYSEEAEARYNERKANQIKNRK</sequence>
<comment type="caution">
    <text evidence="4">The sequence shown here is derived from an EMBL/GenBank/DDBJ whole genome shotgun (WGS) entry which is preliminary data.</text>
</comment>
<accession>A0A2R5GHD9</accession>
<dbReference type="InterPro" id="IPR006683">
    <property type="entry name" value="Thioestr_dom"/>
</dbReference>
<evidence type="ECO:0000313" key="4">
    <source>
        <dbReference type="EMBL" id="GBG28043.1"/>
    </source>
</evidence>
<feature type="domain" description="HotDog ACOT-type" evidence="3">
    <location>
        <begin position="1"/>
        <end position="117"/>
    </location>
</feature>
<organism evidence="4 5">
    <name type="scientific">Hondaea fermentalgiana</name>
    <dbReference type="NCBI Taxonomy" id="2315210"/>
    <lineage>
        <taxon>Eukaryota</taxon>
        <taxon>Sar</taxon>
        <taxon>Stramenopiles</taxon>
        <taxon>Bigyra</taxon>
        <taxon>Labyrinthulomycetes</taxon>
        <taxon>Thraustochytrida</taxon>
        <taxon>Thraustochytriidae</taxon>
        <taxon>Hondaea</taxon>
    </lineage>
</organism>
<dbReference type="GO" id="GO:0052816">
    <property type="term" value="F:long-chain fatty acyl-CoA hydrolase activity"/>
    <property type="evidence" value="ECO:0007669"/>
    <property type="project" value="TreeGrafter"/>
</dbReference>
<dbReference type="OrthoDB" id="158440at2759"/>
<feature type="active site" evidence="2">
    <location>
        <position position="203"/>
    </location>
</feature>
<keyword evidence="1 4" id="KW-0378">Hydrolase</keyword>
<dbReference type="PANTHER" id="PTHR11049:SF24">
    <property type="entry name" value="CYTOSOLIC ACYL COENZYME A THIOESTER HYDROLASE"/>
    <property type="match status" value="1"/>
</dbReference>
<gene>
    <name evidence="4" type="ORF">FCC1311_044251</name>
</gene>
<evidence type="ECO:0000313" key="5">
    <source>
        <dbReference type="Proteomes" id="UP000241890"/>
    </source>
</evidence>
<dbReference type="InterPro" id="IPR033120">
    <property type="entry name" value="HOTDOG_ACOT"/>
</dbReference>
<protein>
    <submittedName>
        <fullName evidence="4">Cytosolic acyl coenzyme A thioester hydrolase</fullName>
    </submittedName>
</protein>
<dbReference type="SUPFAM" id="SSF54637">
    <property type="entry name" value="Thioesterase/thiol ester dehydrase-isomerase"/>
    <property type="match status" value="2"/>
</dbReference>
<evidence type="ECO:0000259" key="3">
    <source>
        <dbReference type="PROSITE" id="PS51770"/>
    </source>
</evidence>
<name>A0A2R5GHD9_9STRA</name>
<evidence type="ECO:0000256" key="2">
    <source>
        <dbReference type="PIRSR" id="PIRSR640170-1"/>
    </source>
</evidence>
<dbReference type="Proteomes" id="UP000241890">
    <property type="component" value="Unassembled WGS sequence"/>
</dbReference>
<dbReference type="GO" id="GO:0006637">
    <property type="term" value="P:acyl-CoA metabolic process"/>
    <property type="evidence" value="ECO:0007669"/>
    <property type="project" value="TreeGrafter"/>
</dbReference>
<dbReference type="EMBL" id="BEYU01000038">
    <property type="protein sequence ID" value="GBG28043.1"/>
    <property type="molecule type" value="Genomic_DNA"/>
</dbReference>